<proteinExistence type="predicted"/>
<organism evidence="1 2">
    <name type="scientific">Stutzerimonas decontaminans</name>
    <dbReference type="NCBI Taxonomy" id="3022791"/>
    <lineage>
        <taxon>Bacteria</taxon>
        <taxon>Pseudomonadati</taxon>
        <taxon>Pseudomonadota</taxon>
        <taxon>Gammaproteobacteria</taxon>
        <taxon>Pseudomonadales</taxon>
        <taxon>Pseudomonadaceae</taxon>
        <taxon>Stutzerimonas</taxon>
    </lineage>
</organism>
<reference evidence="1 2" key="1">
    <citation type="submission" date="2018-01" db="EMBL/GenBank/DDBJ databases">
        <title>Denitrification phenotypes of diverse strains of Pseudomonas stutzeri.</title>
        <authorList>
            <person name="Milligan D.A."/>
            <person name="Bergaust L."/>
            <person name="Bakken L.R."/>
            <person name="Frostegard A."/>
        </authorList>
    </citation>
    <scope>NUCLEOTIDE SEQUENCE [LARGE SCALE GENOMIC DNA]</scope>
    <source>
        <strain evidence="1 2">ST27MN3</strain>
    </source>
</reference>
<gene>
    <name evidence="1" type="ORF">CXK93_07110</name>
</gene>
<dbReference type="EMBL" id="POUI01000001">
    <property type="protein sequence ID" value="PNF86553.1"/>
    <property type="molecule type" value="Genomic_DNA"/>
</dbReference>
<comment type="caution">
    <text evidence="1">The sequence shown here is derived from an EMBL/GenBank/DDBJ whole genome shotgun (WGS) entry which is preliminary data.</text>
</comment>
<sequence length="170" mass="18686">MLGALHQAYTIGQRLAGGSQWHLGIEFAQGSRKCVQKGISIIGIALFGERQGFQYCKFDKQRIKPTDFLAVGKYPASLIDKDGRPEVGFPRADQATADDDPFYFVTVKRHLFQQCASAPIGNAGLIAMGTYIEDLAFFLGMNQILREGDLEASGVVESRIINIEVIMQAL</sequence>
<evidence type="ECO:0000313" key="1">
    <source>
        <dbReference type="EMBL" id="PNF86553.1"/>
    </source>
</evidence>
<protein>
    <submittedName>
        <fullName evidence="1">Uncharacterized protein</fullName>
    </submittedName>
</protein>
<evidence type="ECO:0000313" key="2">
    <source>
        <dbReference type="Proteomes" id="UP000236021"/>
    </source>
</evidence>
<accession>A0ABX4W264</accession>
<dbReference type="Proteomes" id="UP000236021">
    <property type="component" value="Unassembled WGS sequence"/>
</dbReference>
<name>A0ABX4W264_9GAMM</name>
<keyword evidence="2" id="KW-1185">Reference proteome</keyword>